<dbReference type="GeneID" id="114247940"/>
<evidence type="ECO:0000313" key="3">
    <source>
        <dbReference type="RefSeq" id="XP_028036831.1"/>
    </source>
</evidence>
<feature type="region of interest" description="Disordered" evidence="1">
    <location>
        <begin position="1269"/>
        <end position="1388"/>
    </location>
</feature>
<dbReference type="PANTHER" id="PTHR22928">
    <property type="entry name" value="TELOMERE-ASSOCIATED PROTEIN RIF1"/>
    <property type="match status" value="1"/>
</dbReference>
<proteinExistence type="predicted"/>
<evidence type="ECO:0000313" key="2">
    <source>
        <dbReference type="Proteomes" id="UP000504629"/>
    </source>
</evidence>
<feature type="compositionally biased region" description="Polar residues" evidence="1">
    <location>
        <begin position="1712"/>
        <end position="1723"/>
    </location>
</feature>
<feature type="compositionally biased region" description="Basic and acidic residues" evidence="1">
    <location>
        <begin position="1682"/>
        <end position="1704"/>
    </location>
</feature>
<feature type="region of interest" description="Disordered" evidence="1">
    <location>
        <begin position="1054"/>
        <end position="1076"/>
    </location>
</feature>
<feature type="region of interest" description="Disordered" evidence="1">
    <location>
        <begin position="1860"/>
        <end position="1887"/>
    </location>
</feature>
<gene>
    <name evidence="3 4 5" type="primary">LOC114247940</name>
</gene>
<sequence>MPEYDAALLKEVVCRLEDNSLENDKSRRQNYEILVKCLDDEVDVNISVVKKILNICEHDMKQNMKYTAFNLTIILKILERVKAGKLPQTLNFVSTALVILDVINATALLSKIEHIRTLCTETMIQFPDETLVKLAMCYTNKIMEFFEVSKYHKFPLESRILFFQIILKIIKVLPPEKKIEFVNEGLSVWLSKLIPTIVTYLNHDCSVSCMKCIELLELLTNEILRIDYTKDIYWECLYQNISNPSRYPLLMKKLLENGSSLWHRLWIVCIKLLGHQITRNVSGMGTPINSMLPVVEAAFKIDADNRCRAFQCWSVLIDTFAKETNDNCVNKRLKLLVIPLRLNNAKVEETALAKFETWWHLIVKFSTRLGVFTDVVLTSFLHFCFGKYNASGKPSFIPGQISDKLSMKCVDAFVEIVGHVGCEGCTDVPRLKERLLKKKYLIEHWHDWSYSLKTAINLLIKKGNEDSQKQMSCIWKSFLLTVGELPDNNIRTDLVNELLNHFENFVEESKSDQKKVELVFNSLVITLFDDETKISQLFNSQTEDDGILHRIISILVDPAFNSFYRHKNTTEMIQKLKPIAYFILEESINSKKLIFLKWVLDKLPSNDNTLKIWTALAELLCESDFNLCSTSLSYMVIWPLKSMNLFNDVKYSAKTWLTLYNTTLAKLKKTELDENISNIILYSNIVTQSSTYMSLCALLAILSNSLTKDAGSKYDQQVELVQVLVNRIDNYEDIEDIFPLLVDIIIGICNHVTESVNETLEEHAMTCVKKIMKLLIPILKQNSAVQNTNQILIGKLLKSVYTVLQTALYPKSHSILYDVLKQYAGCFNDKLILFDAVDSILKLNSTQDKENSPRDMNSDLENCESLKQMNKNEATNKKSCTPNAKEVTKKKKRESSIVNTVVENGEEFVVVKSNWKFNPKKLTENQKEKFTRKREDIPALYQDLSQSQDEFKLTKWKTDSQDTTTNSKSNSKSVNNFDNPEINLKEMPGTDVVPTIIENILGDKKGTTSGIEAELSPKSITTDKKREVPKSRTPRMALKDRIFHNVRNLIEKSITPEKRASTEDKNLENSVKTSTSTDVNIENLVNSAPSLLLSDRPSRVKRKPKKFDDAELFALKKRRHSQTDSQSDDQTVEKPMDNITTDLQMKKSSKITDTVKKNIEENNLSGIVLLIESTGDKYTENTEVAKLTPKVNNIEPSDSIETSDSIQSVTLHEGTKEQDIIEKEKITTKNFVATTEKVDSDNVSTGSQENTSEKRCAKITHVVQVHSTDEITTKSKESSARKSTNKKSRIEKELAIDMVEGHPFLNTPTTSQKRNTRKSLVTPTTNKTSLSEKLNKTKNSGKKDLKEGLKITQLKSTKTPDSQGESSQTDKSQSCSEDVIESSQDSTLTTVSVIKKTPKKIAIVSIEKIYVISKNDANVNRTKSLLKEPDIEIIEFSDEKINSDNNPVTVNESAADKTVESNITNIEPNSSNMMNDSQSIIINETPYSCHESKDDIELPVNKTVIEEKNKTESSDITNTESLAEKEISDDVVIINDDDVPITISSEEKSIQLESQELAEADTQPIEHNDEFNTSSNLNMPCGMEEEKSINQSNETEINTQDDATKTFTESMDVSVVVESTNDVSSPYKNDEQRKKDFLNNTVEISPIKILRPDLEDKSPSPETSRDYVVIKLTSPVHSNGEPFEKGSPEFFTEEKVSPDKRDQSPPRPEVVVNNTSPNSLQSLKKNKPQVRAGGRAAQMLGLCVPDNLNSIMKPDRSDYEESKKNNQSTTPARRNLRILYNSVGGGIETTMESEDSETFLRLKRTLPALDVSPSVPILKRKLAEISDEATVSPANKRKRVSFHDPPVSTTVSVQKYIEPIGLRSPQNSAQKRQERQTRPHSNFKSQKRLDSAFKLETALSKAVESFTDVEILNSSDNTQSSIETSLVNVTVDSNNDILSGIQPLKSLDEAQTPLKSQDTTEHLTSLTDMETDSDIISKDDTQISSLEQTPVVEIVKISDLNDTDPICPQLINCSDPIDNVAADLSSVTMKSLLIKELQGKVNTIGDLAKMTELEVNRLCIKAPKVKTAKNALYLYALKNVAMNKAANSEVKTDVTDDPRMIPETAKINIDTQTINVSINDVEIQTCDVSTSSVSLQTESATMVDTGMQTKESGEKSTADMVTFCLEKRSDFVDRLSEQLDGSSVQKLAEKMTIYNITETLIRKMTTGDTYAVLKKILEHTSEKNKNTELSILGDYLYEKFDSKDIILLCSQLLQRVHDKPN</sequence>
<protein>
    <submittedName>
        <fullName evidence="3 5">Telomere-associated protein RIF1-like isoform X1</fullName>
    </submittedName>
    <submittedName>
        <fullName evidence="4">Telomere-associated protein RIF1-like isoform X2</fullName>
    </submittedName>
</protein>
<dbReference type="GO" id="GO:0140445">
    <property type="term" value="C:chromosome, telomeric repeat region"/>
    <property type="evidence" value="ECO:0007669"/>
    <property type="project" value="TreeGrafter"/>
</dbReference>
<dbReference type="CDD" id="cd14267">
    <property type="entry name" value="Rif1_CTD_C-II_like"/>
    <property type="match status" value="1"/>
</dbReference>
<dbReference type="PANTHER" id="PTHR22928:SF3">
    <property type="entry name" value="TELOMERE-ASSOCIATED PROTEIN RIF1"/>
    <property type="match status" value="1"/>
</dbReference>
<feature type="compositionally biased region" description="Polar residues" evidence="1">
    <location>
        <begin position="1306"/>
        <end position="1332"/>
    </location>
</feature>
<dbReference type="Proteomes" id="UP000504629">
    <property type="component" value="Unplaced"/>
</dbReference>
<feature type="compositionally biased region" description="Basic and acidic residues" evidence="1">
    <location>
        <begin position="1269"/>
        <end position="1280"/>
    </location>
</feature>
<feature type="compositionally biased region" description="Low complexity" evidence="1">
    <location>
        <begin position="961"/>
        <end position="979"/>
    </location>
</feature>
<name>A0A6J2K5D8_BOMMA</name>
<dbReference type="RefSeq" id="XP_028036833.1">
    <property type="nucleotide sequence ID" value="XM_028181032.1"/>
</dbReference>
<feature type="compositionally biased region" description="Basic and acidic residues" evidence="1">
    <location>
        <begin position="1753"/>
        <end position="1764"/>
    </location>
</feature>
<dbReference type="RefSeq" id="XP_028036831.1">
    <property type="nucleotide sequence ID" value="XM_028181030.1"/>
</dbReference>
<dbReference type="OrthoDB" id="5399929at2759"/>
<dbReference type="RefSeq" id="XP_028036832.1">
    <property type="nucleotide sequence ID" value="XM_028181031.1"/>
</dbReference>
<feature type="compositionally biased region" description="Polar residues" evidence="1">
    <location>
        <begin position="1589"/>
        <end position="1605"/>
    </location>
</feature>
<accession>A0A6J2K5D8</accession>
<feature type="region of interest" description="Disordered" evidence="1">
    <location>
        <begin position="1676"/>
        <end position="1734"/>
    </location>
</feature>
<feature type="compositionally biased region" description="Polar residues" evidence="1">
    <location>
        <begin position="1353"/>
        <end position="1388"/>
    </location>
</feature>
<organism evidence="2 5">
    <name type="scientific">Bombyx mandarina</name>
    <name type="common">Wild silk moth</name>
    <name type="synonym">Wild silkworm</name>
    <dbReference type="NCBI Taxonomy" id="7092"/>
    <lineage>
        <taxon>Eukaryota</taxon>
        <taxon>Metazoa</taxon>
        <taxon>Ecdysozoa</taxon>
        <taxon>Arthropoda</taxon>
        <taxon>Hexapoda</taxon>
        <taxon>Insecta</taxon>
        <taxon>Pterygota</taxon>
        <taxon>Neoptera</taxon>
        <taxon>Endopterygota</taxon>
        <taxon>Lepidoptera</taxon>
        <taxon>Glossata</taxon>
        <taxon>Ditrysia</taxon>
        <taxon>Bombycoidea</taxon>
        <taxon>Bombycidae</taxon>
        <taxon>Bombycinae</taxon>
        <taxon>Bombyx</taxon>
    </lineage>
</organism>
<reference evidence="3 4" key="1">
    <citation type="submission" date="2025-04" db="UniProtKB">
        <authorList>
            <consortium name="RefSeq"/>
        </authorList>
    </citation>
    <scope>IDENTIFICATION</scope>
    <source>
        <tissue evidence="3 4">Silk gland</tissue>
    </source>
</reference>
<evidence type="ECO:0000256" key="1">
    <source>
        <dbReference type="SAM" id="MobiDB-lite"/>
    </source>
</evidence>
<feature type="region of interest" description="Disordered" evidence="1">
    <location>
        <begin position="1586"/>
        <end position="1605"/>
    </location>
</feature>
<evidence type="ECO:0000313" key="4">
    <source>
        <dbReference type="RefSeq" id="XP_028036832.1"/>
    </source>
</evidence>
<feature type="region of interest" description="Disordered" evidence="1">
    <location>
        <begin position="871"/>
        <end position="891"/>
    </location>
</feature>
<feature type="region of interest" description="Disordered" evidence="1">
    <location>
        <begin position="1751"/>
        <end position="1775"/>
    </location>
</feature>
<evidence type="ECO:0000313" key="5">
    <source>
        <dbReference type="RefSeq" id="XP_028036833.1"/>
    </source>
</evidence>
<feature type="region of interest" description="Disordered" evidence="1">
    <location>
        <begin position="959"/>
        <end position="986"/>
    </location>
</feature>
<feature type="compositionally biased region" description="Basic and acidic residues" evidence="1">
    <location>
        <begin position="1054"/>
        <end position="1067"/>
    </location>
</feature>
<feature type="compositionally biased region" description="Polar residues" evidence="1">
    <location>
        <begin position="871"/>
        <end position="882"/>
    </location>
</feature>
<dbReference type="GO" id="GO:0000723">
    <property type="term" value="P:telomere maintenance"/>
    <property type="evidence" value="ECO:0007669"/>
    <property type="project" value="TreeGrafter"/>
</dbReference>
<dbReference type="GO" id="GO:0005634">
    <property type="term" value="C:nucleus"/>
    <property type="evidence" value="ECO:0007669"/>
    <property type="project" value="TreeGrafter"/>
</dbReference>
<keyword evidence="2" id="KW-1185">Reference proteome</keyword>
<dbReference type="KEGG" id="bman:114247940"/>